<dbReference type="AlphaFoldDB" id="A0A931H9R9"/>
<comment type="caution">
    <text evidence="2">The sequence shown here is derived from an EMBL/GenBank/DDBJ whole genome shotgun (WGS) entry which is preliminary data.</text>
</comment>
<proteinExistence type="predicted"/>
<reference evidence="2" key="1">
    <citation type="submission" date="2020-11" db="EMBL/GenBank/DDBJ databases">
        <title>Novosphingobium aureum sp. nov., a marine bacterium isolated from sediment of a salt flat.</title>
        <authorList>
            <person name="Yoo Y."/>
            <person name="Kim J.-J."/>
        </authorList>
    </citation>
    <scope>NUCLEOTIDE SEQUENCE</scope>
    <source>
        <strain evidence="2">YJ-S2-02</strain>
    </source>
</reference>
<accession>A0A931H9R9</accession>
<name>A0A931H9R9_9SPHN</name>
<keyword evidence="1" id="KW-0812">Transmembrane</keyword>
<evidence type="ECO:0000313" key="2">
    <source>
        <dbReference type="EMBL" id="MBH0111987.1"/>
    </source>
</evidence>
<dbReference type="Proteomes" id="UP000617634">
    <property type="component" value="Unassembled WGS sequence"/>
</dbReference>
<sequence>MIEALYVGILVVALVAWLVQGRFAPSRRLVVGVFCGGAGLGLVVIGASCGLFDSLDATASQALVLACALLAMLGVLVAVPALSEMIGDRFKAD</sequence>
<keyword evidence="3" id="KW-1185">Reference proteome</keyword>
<keyword evidence="1" id="KW-0472">Membrane</keyword>
<dbReference type="RefSeq" id="WP_197160763.1">
    <property type="nucleotide sequence ID" value="NZ_JADZGI010000001.1"/>
</dbReference>
<evidence type="ECO:0000313" key="3">
    <source>
        <dbReference type="Proteomes" id="UP000617634"/>
    </source>
</evidence>
<protein>
    <submittedName>
        <fullName evidence="2">Uncharacterized protein</fullName>
    </submittedName>
</protein>
<feature type="transmembrane region" description="Helical" evidence="1">
    <location>
        <begin position="63"/>
        <end position="83"/>
    </location>
</feature>
<gene>
    <name evidence="2" type="ORF">I5E68_03340</name>
</gene>
<evidence type="ECO:0000256" key="1">
    <source>
        <dbReference type="SAM" id="Phobius"/>
    </source>
</evidence>
<dbReference type="EMBL" id="JADZGI010000001">
    <property type="protein sequence ID" value="MBH0111987.1"/>
    <property type="molecule type" value="Genomic_DNA"/>
</dbReference>
<organism evidence="2 3">
    <name type="scientific">Novosphingobium aureum</name>
    <dbReference type="NCBI Taxonomy" id="2792964"/>
    <lineage>
        <taxon>Bacteria</taxon>
        <taxon>Pseudomonadati</taxon>
        <taxon>Pseudomonadota</taxon>
        <taxon>Alphaproteobacteria</taxon>
        <taxon>Sphingomonadales</taxon>
        <taxon>Sphingomonadaceae</taxon>
        <taxon>Novosphingobium</taxon>
    </lineage>
</organism>
<keyword evidence="1" id="KW-1133">Transmembrane helix</keyword>
<feature type="transmembrane region" description="Helical" evidence="1">
    <location>
        <begin position="31"/>
        <end position="51"/>
    </location>
</feature>